<organism evidence="7 8">
    <name type="scientific">Kocuria flava</name>
    <dbReference type="NCBI Taxonomy" id="446860"/>
    <lineage>
        <taxon>Bacteria</taxon>
        <taxon>Bacillati</taxon>
        <taxon>Actinomycetota</taxon>
        <taxon>Actinomycetes</taxon>
        <taxon>Micrococcales</taxon>
        <taxon>Micrococcaceae</taxon>
        <taxon>Kocuria</taxon>
    </lineage>
</organism>
<evidence type="ECO:0000259" key="6">
    <source>
        <dbReference type="SMART" id="SM00062"/>
    </source>
</evidence>
<dbReference type="Gene3D" id="3.40.190.10">
    <property type="entry name" value="Periplasmic binding protein-like II"/>
    <property type="match status" value="2"/>
</dbReference>
<evidence type="ECO:0000313" key="8">
    <source>
        <dbReference type="Proteomes" id="UP000321155"/>
    </source>
</evidence>
<dbReference type="EMBL" id="BJZR01000061">
    <property type="protein sequence ID" value="GEO92771.1"/>
    <property type="molecule type" value="Genomic_DNA"/>
</dbReference>
<reference evidence="7 8" key="1">
    <citation type="submission" date="2019-07" db="EMBL/GenBank/DDBJ databases">
        <title>Whole genome shotgun sequence of Kocuria flava NBRC 107626.</title>
        <authorList>
            <person name="Hosoyama A."/>
            <person name="Uohara A."/>
            <person name="Ohji S."/>
            <person name="Ichikawa N."/>
        </authorList>
    </citation>
    <scope>NUCLEOTIDE SEQUENCE [LARGE SCALE GENOMIC DNA]</scope>
    <source>
        <strain evidence="7 8">NBRC 107626</strain>
    </source>
</reference>
<dbReference type="Proteomes" id="UP000321155">
    <property type="component" value="Unassembled WGS sequence"/>
</dbReference>
<dbReference type="Pfam" id="PF00497">
    <property type="entry name" value="SBP_bac_3"/>
    <property type="match status" value="1"/>
</dbReference>
<gene>
    <name evidence="7" type="ORF">KFL01_20770</name>
</gene>
<dbReference type="SUPFAM" id="SSF53850">
    <property type="entry name" value="Periplasmic binding protein-like II"/>
    <property type="match status" value="1"/>
</dbReference>
<comment type="caution">
    <text evidence="7">The sequence shown here is derived from an EMBL/GenBank/DDBJ whole genome shotgun (WGS) entry which is preliminary data.</text>
</comment>
<proteinExistence type="inferred from homology"/>
<evidence type="ECO:0000256" key="5">
    <source>
        <dbReference type="SAM" id="MobiDB-lite"/>
    </source>
</evidence>
<accession>A0ABQ0X5A9</accession>
<dbReference type="SMART" id="SM00062">
    <property type="entry name" value="PBPb"/>
    <property type="match status" value="1"/>
</dbReference>
<dbReference type="PANTHER" id="PTHR35936:SF17">
    <property type="entry name" value="ARGININE-BINDING EXTRACELLULAR PROTEIN ARTP"/>
    <property type="match status" value="1"/>
</dbReference>
<protein>
    <submittedName>
        <fullName evidence="7">Basic amino acid ABC transporter substrate-binding protein</fullName>
    </submittedName>
</protein>
<dbReference type="PANTHER" id="PTHR35936">
    <property type="entry name" value="MEMBRANE-BOUND LYTIC MUREIN TRANSGLYCOSYLASE F"/>
    <property type="match status" value="1"/>
</dbReference>
<name>A0ABQ0X5A9_9MICC</name>
<feature type="domain" description="Solute-binding protein family 3/N-terminal" evidence="6">
    <location>
        <begin position="68"/>
        <end position="287"/>
    </location>
</feature>
<evidence type="ECO:0000256" key="1">
    <source>
        <dbReference type="ARBA" id="ARBA00004196"/>
    </source>
</evidence>
<comment type="subcellular location">
    <subcellularLocation>
        <location evidence="1">Cell envelope</location>
    </subcellularLocation>
</comment>
<dbReference type="InterPro" id="IPR001638">
    <property type="entry name" value="Solute-binding_3/MltF_N"/>
</dbReference>
<sequence>MIPAAPDPAPDDPQENRMSRPPRPARTAAAAALAALVLTGCSAGGGEQAAPQEGSSGSPAVPLVEPGVLTVCSESNYPPFEMEQDGEMVGLDMDLGREIAADLGVEMKNVTLAFESIQSGAALDTGQCDVAISALSITEERQTVMDFSDPYYDNELGLVTDGEDGPASIDAAREQGARVGVMQGTLGEDQAAELGLEAVQFEDATTMFTDLGTGGVDAVLDDVTAISEHSKDNADFVLRETRDVDDQLGVAVRRGNEAMLAQVDATLDRIEQDGTRERIVETWIPVREN</sequence>
<feature type="region of interest" description="Disordered" evidence="5">
    <location>
        <begin position="1"/>
        <end position="29"/>
    </location>
</feature>
<evidence type="ECO:0000256" key="3">
    <source>
        <dbReference type="ARBA" id="ARBA00022729"/>
    </source>
</evidence>
<evidence type="ECO:0000313" key="7">
    <source>
        <dbReference type="EMBL" id="GEO92771.1"/>
    </source>
</evidence>
<evidence type="ECO:0000256" key="4">
    <source>
        <dbReference type="RuleBase" id="RU003744"/>
    </source>
</evidence>
<dbReference type="InterPro" id="IPR018313">
    <property type="entry name" value="SBP_3_CS"/>
</dbReference>
<keyword evidence="3" id="KW-0732">Signal</keyword>
<evidence type="ECO:0000256" key="2">
    <source>
        <dbReference type="ARBA" id="ARBA00010333"/>
    </source>
</evidence>
<dbReference type="PROSITE" id="PS01039">
    <property type="entry name" value="SBP_BACTERIAL_3"/>
    <property type="match status" value="1"/>
</dbReference>
<comment type="similarity">
    <text evidence="2 4">Belongs to the bacterial solute-binding protein 3 family.</text>
</comment>
<keyword evidence="8" id="KW-1185">Reference proteome</keyword>
<dbReference type="CDD" id="cd13530">
    <property type="entry name" value="PBP2_peptides_like"/>
    <property type="match status" value="1"/>
</dbReference>